<dbReference type="EMBL" id="CAVMBE010000021">
    <property type="protein sequence ID" value="CAK4000280.1"/>
    <property type="molecule type" value="Genomic_DNA"/>
</dbReference>
<protein>
    <submittedName>
        <fullName evidence="2">Uncharacterized protein</fullName>
    </submittedName>
</protein>
<gene>
    <name evidence="2" type="ORF">LECACI_7A004162</name>
</gene>
<comment type="caution">
    <text evidence="2">The sequence shown here is derived from an EMBL/GenBank/DDBJ whole genome shotgun (WGS) entry which is preliminary data.</text>
</comment>
<accession>A0AAI9EAI1</accession>
<feature type="region of interest" description="Disordered" evidence="1">
    <location>
        <begin position="192"/>
        <end position="215"/>
    </location>
</feature>
<evidence type="ECO:0000256" key="1">
    <source>
        <dbReference type="SAM" id="MobiDB-lite"/>
    </source>
</evidence>
<dbReference type="AlphaFoldDB" id="A0AAI9EAI1"/>
<feature type="compositionally biased region" description="Low complexity" evidence="1">
    <location>
        <begin position="192"/>
        <end position="205"/>
    </location>
</feature>
<reference evidence="2" key="1">
    <citation type="submission" date="2023-11" db="EMBL/GenBank/DDBJ databases">
        <authorList>
            <person name="Alioto T."/>
            <person name="Alioto T."/>
            <person name="Gomez Garrido J."/>
        </authorList>
    </citation>
    <scope>NUCLEOTIDE SEQUENCE</scope>
</reference>
<evidence type="ECO:0000313" key="2">
    <source>
        <dbReference type="EMBL" id="CAK4000280.1"/>
    </source>
</evidence>
<sequence length="215" mass="25348">MSFRTPSSPPRLLKIILNDPDFRNDRIGRRHHLFLDRVDQQTKGKQNAQNGRRRELELLRLGYEVEDTKLSRQQRQAKERSLERHLRWREKTDLGSGAITWYLERDENERYWASRRIRSFPKRKHSAARTKELKGRYEAIKQRRKKQDLYLTPGELNMLQRTFEKQGTSESRGTAKLTRDEKVDNILARLRAADPAKAPAPALTLEEPRALQAGH</sequence>
<keyword evidence="3" id="KW-1185">Reference proteome</keyword>
<evidence type="ECO:0000313" key="3">
    <source>
        <dbReference type="Proteomes" id="UP001296104"/>
    </source>
</evidence>
<name>A0AAI9EAI1_9PEZI</name>
<organism evidence="2 3">
    <name type="scientific">Lecanosticta acicola</name>
    <dbReference type="NCBI Taxonomy" id="111012"/>
    <lineage>
        <taxon>Eukaryota</taxon>
        <taxon>Fungi</taxon>
        <taxon>Dikarya</taxon>
        <taxon>Ascomycota</taxon>
        <taxon>Pezizomycotina</taxon>
        <taxon>Dothideomycetes</taxon>
        <taxon>Dothideomycetidae</taxon>
        <taxon>Mycosphaerellales</taxon>
        <taxon>Mycosphaerellaceae</taxon>
        <taxon>Lecanosticta</taxon>
    </lineage>
</organism>
<proteinExistence type="predicted"/>
<dbReference type="Proteomes" id="UP001296104">
    <property type="component" value="Unassembled WGS sequence"/>
</dbReference>